<sequence>MASPLESEITSTELGEQEGQELQEYLIHFSVTGTLKYATELVKILNGSSQHTPFESQDMTSRRGYDLKVDIEMIVMAMITSASKRAFPINEQEAAFPAETVVEVSAQATMRDMKNGAIAMAKAVAMFRTICEAEVGGQDLSS</sequence>
<dbReference type="EMBL" id="CP097508">
    <property type="protein sequence ID" value="URE11379.1"/>
    <property type="molecule type" value="Genomic_DNA"/>
</dbReference>
<name>A0A9E7GG51_9LILI</name>
<keyword evidence="2" id="KW-1185">Reference proteome</keyword>
<evidence type="ECO:0000313" key="1">
    <source>
        <dbReference type="EMBL" id="URE11379.1"/>
    </source>
</evidence>
<accession>A0A9E7GG51</accession>
<reference evidence="1" key="1">
    <citation type="submission" date="2022-05" db="EMBL/GenBank/DDBJ databases">
        <title>The Musa troglodytarum L. genome provides insights into the mechanism of non-climacteric behaviour and enrichment of carotenoids.</title>
        <authorList>
            <person name="Wang J."/>
        </authorList>
    </citation>
    <scope>NUCLEOTIDE SEQUENCE</scope>
    <source>
        <tissue evidence="1">Leaf</tissue>
    </source>
</reference>
<dbReference type="AlphaFoldDB" id="A0A9E7GG51"/>
<dbReference type="Proteomes" id="UP001055439">
    <property type="component" value="Chromosome 6"/>
</dbReference>
<organism evidence="1 2">
    <name type="scientific">Musa troglodytarum</name>
    <name type="common">fe'i banana</name>
    <dbReference type="NCBI Taxonomy" id="320322"/>
    <lineage>
        <taxon>Eukaryota</taxon>
        <taxon>Viridiplantae</taxon>
        <taxon>Streptophyta</taxon>
        <taxon>Embryophyta</taxon>
        <taxon>Tracheophyta</taxon>
        <taxon>Spermatophyta</taxon>
        <taxon>Magnoliopsida</taxon>
        <taxon>Liliopsida</taxon>
        <taxon>Zingiberales</taxon>
        <taxon>Musaceae</taxon>
        <taxon>Musa</taxon>
    </lineage>
</organism>
<gene>
    <name evidence="1" type="ORF">MUK42_33136</name>
</gene>
<proteinExistence type="predicted"/>
<evidence type="ECO:0000313" key="2">
    <source>
        <dbReference type="Proteomes" id="UP001055439"/>
    </source>
</evidence>
<protein>
    <submittedName>
        <fullName evidence="1">Uncharacterized protein</fullName>
    </submittedName>
</protein>